<protein>
    <submittedName>
        <fullName evidence="1">Uncharacterized protein</fullName>
    </submittedName>
</protein>
<dbReference type="Proteomes" id="UP000295198">
    <property type="component" value="Unassembled WGS sequence"/>
</dbReference>
<gene>
    <name evidence="1" type="ORF">EKO23_05295</name>
</gene>
<dbReference type="AlphaFoldDB" id="A0A4V1XZP4"/>
<evidence type="ECO:0000313" key="2">
    <source>
        <dbReference type="Proteomes" id="UP000295198"/>
    </source>
</evidence>
<reference evidence="1 2" key="1">
    <citation type="submission" date="2019-01" db="EMBL/GenBank/DDBJ databases">
        <title>Nocardioides guangzhouensis sp. nov., an actinobacterium isolated from soil.</title>
        <authorList>
            <person name="Fu Y."/>
            <person name="Cai Y."/>
            <person name="Lin Z."/>
            <person name="Chen P."/>
        </authorList>
    </citation>
    <scope>NUCLEOTIDE SEQUENCE [LARGE SCALE GENOMIC DNA]</scope>
    <source>
        <strain evidence="1 2">130</strain>
    </source>
</reference>
<accession>A0A4V1XZP4</accession>
<name>A0A4V1XZP4_9ACTN</name>
<dbReference type="RefSeq" id="WP_134714841.1">
    <property type="nucleotide sequence ID" value="NZ_SDKM01000006.1"/>
</dbReference>
<comment type="caution">
    <text evidence="1">The sequence shown here is derived from an EMBL/GenBank/DDBJ whole genome shotgun (WGS) entry which is preliminary data.</text>
</comment>
<organism evidence="1 2">
    <name type="scientific">Nocardioides guangzhouensis</name>
    <dbReference type="NCBI Taxonomy" id="2497878"/>
    <lineage>
        <taxon>Bacteria</taxon>
        <taxon>Bacillati</taxon>
        <taxon>Actinomycetota</taxon>
        <taxon>Actinomycetes</taxon>
        <taxon>Propionibacteriales</taxon>
        <taxon>Nocardioidaceae</taxon>
        <taxon>Nocardioides</taxon>
    </lineage>
</organism>
<sequence>MSYICRDCLETVGNGDAILRSVSFQVVAYCRDCWQEFHSDDVVPAPRRSYDDVRETAETTQN</sequence>
<evidence type="ECO:0000313" key="1">
    <source>
        <dbReference type="EMBL" id="RYP87459.1"/>
    </source>
</evidence>
<dbReference type="EMBL" id="SDKM01000006">
    <property type="protein sequence ID" value="RYP87459.1"/>
    <property type="molecule type" value="Genomic_DNA"/>
</dbReference>
<keyword evidence="2" id="KW-1185">Reference proteome</keyword>
<proteinExistence type="predicted"/>